<feature type="region of interest" description="Disordered" evidence="1">
    <location>
        <begin position="1"/>
        <end position="39"/>
    </location>
</feature>
<protein>
    <submittedName>
        <fullName evidence="2">Uncharacterized protein</fullName>
    </submittedName>
</protein>
<feature type="compositionally biased region" description="Low complexity" evidence="1">
    <location>
        <begin position="1"/>
        <end position="16"/>
    </location>
</feature>
<dbReference type="AlphaFoldDB" id="A0A232M0J1"/>
<proteinExistence type="predicted"/>
<keyword evidence="3" id="KW-1185">Reference proteome</keyword>
<dbReference type="EMBL" id="NPHW01003229">
    <property type="protein sequence ID" value="OXV09931.1"/>
    <property type="molecule type" value="Genomic_DNA"/>
</dbReference>
<feature type="region of interest" description="Disordered" evidence="1">
    <location>
        <begin position="76"/>
        <end position="117"/>
    </location>
</feature>
<evidence type="ECO:0000256" key="1">
    <source>
        <dbReference type="SAM" id="MobiDB-lite"/>
    </source>
</evidence>
<reference evidence="2 3" key="1">
    <citation type="journal article" date="2015" name="Environ. Microbiol.">
        <title>Metagenome sequence of Elaphomyces granulatus from sporocarp tissue reveals Ascomycota ectomycorrhizal fingerprints of genome expansion and a Proteobacteria-rich microbiome.</title>
        <authorList>
            <person name="Quandt C.A."/>
            <person name="Kohler A."/>
            <person name="Hesse C.N."/>
            <person name="Sharpton T.J."/>
            <person name="Martin F."/>
            <person name="Spatafora J.W."/>
        </authorList>
    </citation>
    <scope>NUCLEOTIDE SEQUENCE [LARGE SCALE GENOMIC DNA]</scope>
    <source>
        <strain evidence="2 3">OSC145934</strain>
    </source>
</reference>
<name>A0A232M0J1_9EURO</name>
<sequence>MASTSSFATSSMAHSANKSSTNFHSNFAEQKPSQDSRLSIEYDHETYLQLIAGDRAAEKTANQIYLEERARQLLLRSQDPAISDPQGDPSSTDFECAQSHDANDAYSRNARKTQKRS</sequence>
<comment type="caution">
    <text evidence="2">The sequence shown here is derived from an EMBL/GenBank/DDBJ whole genome shotgun (WGS) entry which is preliminary data.</text>
</comment>
<organism evidence="2 3">
    <name type="scientific">Elaphomyces granulatus</name>
    <dbReference type="NCBI Taxonomy" id="519963"/>
    <lineage>
        <taxon>Eukaryota</taxon>
        <taxon>Fungi</taxon>
        <taxon>Dikarya</taxon>
        <taxon>Ascomycota</taxon>
        <taxon>Pezizomycotina</taxon>
        <taxon>Eurotiomycetes</taxon>
        <taxon>Eurotiomycetidae</taxon>
        <taxon>Eurotiales</taxon>
        <taxon>Elaphomycetaceae</taxon>
        <taxon>Elaphomyces</taxon>
    </lineage>
</organism>
<evidence type="ECO:0000313" key="3">
    <source>
        <dbReference type="Proteomes" id="UP000243515"/>
    </source>
</evidence>
<dbReference type="Proteomes" id="UP000243515">
    <property type="component" value="Unassembled WGS sequence"/>
</dbReference>
<accession>A0A232M0J1</accession>
<feature type="compositionally biased region" description="Polar residues" evidence="1">
    <location>
        <begin position="17"/>
        <end position="31"/>
    </location>
</feature>
<gene>
    <name evidence="2" type="ORF">Egran_02306</name>
</gene>
<evidence type="ECO:0000313" key="2">
    <source>
        <dbReference type="EMBL" id="OXV09931.1"/>
    </source>
</evidence>
<dbReference type="OrthoDB" id="4227359at2759"/>